<proteinExistence type="predicted"/>
<protein>
    <submittedName>
        <fullName evidence="1">Uncharacterized protein</fullName>
    </submittedName>
</protein>
<sequence>MEHPYAVLAIGGKTSSDMLDFSRELSETMAAGQAAGMPGTHIIHFSDFQGIVFTRTDTSYLPPEGA</sequence>
<dbReference type="EMBL" id="WDIP01000003">
    <property type="protein sequence ID" value="KAB5885920.1"/>
    <property type="molecule type" value="Genomic_DNA"/>
</dbReference>
<reference evidence="1 2" key="1">
    <citation type="journal article" date="2019" name="Nat. Med.">
        <title>A library of human gut bacterial isolates paired with longitudinal multiomics data enables mechanistic microbiome research.</title>
        <authorList>
            <person name="Poyet M."/>
            <person name="Groussin M."/>
            <person name="Gibbons S.M."/>
            <person name="Avila-Pacheco J."/>
            <person name="Jiang X."/>
            <person name="Kearney S.M."/>
            <person name="Perrotta A.R."/>
            <person name="Berdy B."/>
            <person name="Zhao S."/>
            <person name="Lieberman T.D."/>
            <person name="Swanson P.K."/>
            <person name="Smith M."/>
            <person name="Roesemann S."/>
            <person name="Alexander J.E."/>
            <person name="Rich S.A."/>
            <person name="Livny J."/>
            <person name="Vlamakis H."/>
            <person name="Clish C."/>
            <person name="Bullock K."/>
            <person name="Deik A."/>
            <person name="Scott J."/>
            <person name="Pierce K.A."/>
            <person name="Xavier R.J."/>
            <person name="Alm E.J."/>
        </authorList>
    </citation>
    <scope>NUCLEOTIDE SEQUENCE [LARGE SCALE GENOMIC DNA]</scope>
    <source>
        <strain evidence="1 2">BIOML-A105</strain>
    </source>
</reference>
<name>A0A6I0V1I4_BIFAD</name>
<evidence type="ECO:0000313" key="2">
    <source>
        <dbReference type="Proteomes" id="UP000470200"/>
    </source>
</evidence>
<dbReference type="RefSeq" id="WP_141730661.1">
    <property type="nucleotide sequence ID" value="NZ_BPPZ01000002.1"/>
</dbReference>
<gene>
    <name evidence="1" type="ORF">GA629_04400</name>
</gene>
<organism evidence="1 2">
    <name type="scientific">Bifidobacterium adolescentis</name>
    <dbReference type="NCBI Taxonomy" id="1680"/>
    <lineage>
        <taxon>Bacteria</taxon>
        <taxon>Bacillati</taxon>
        <taxon>Actinomycetota</taxon>
        <taxon>Actinomycetes</taxon>
        <taxon>Bifidobacteriales</taxon>
        <taxon>Bifidobacteriaceae</taxon>
        <taxon>Bifidobacterium</taxon>
    </lineage>
</organism>
<comment type="caution">
    <text evidence="1">The sequence shown here is derived from an EMBL/GenBank/DDBJ whole genome shotgun (WGS) entry which is preliminary data.</text>
</comment>
<evidence type="ECO:0000313" key="1">
    <source>
        <dbReference type="EMBL" id="KAB5885920.1"/>
    </source>
</evidence>
<dbReference type="Proteomes" id="UP000470200">
    <property type="component" value="Unassembled WGS sequence"/>
</dbReference>
<dbReference type="AlphaFoldDB" id="A0A6I0V1I4"/>
<accession>A0A6I0V1I4</accession>